<evidence type="ECO:0000313" key="2">
    <source>
        <dbReference type="EMBL" id="BCD97697.1"/>
    </source>
</evidence>
<dbReference type="PROSITE" id="PS50994">
    <property type="entry name" value="INTEGRASE"/>
    <property type="match status" value="1"/>
</dbReference>
<organism evidence="2 3">
    <name type="scientific">Marinagarivorans cellulosilyticus</name>
    <dbReference type="NCBI Taxonomy" id="2721545"/>
    <lineage>
        <taxon>Bacteria</taxon>
        <taxon>Pseudomonadati</taxon>
        <taxon>Pseudomonadota</taxon>
        <taxon>Gammaproteobacteria</taxon>
        <taxon>Cellvibrionales</taxon>
        <taxon>Cellvibrionaceae</taxon>
        <taxon>Marinagarivorans</taxon>
    </lineage>
</organism>
<name>A0AAN2BK70_9GAMM</name>
<dbReference type="Pfam" id="PF13333">
    <property type="entry name" value="rve_2"/>
    <property type="match status" value="1"/>
</dbReference>
<dbReference type="Pfam" id="PF00665">
    <property type="entry name" value="rve"/>
    <property type="match status" value="1"/>
</dbReference>
<dbReference type="PANTHER" id="PTHR46889">
    <property type="entry name" value="TRANSPOSASE INSF FOR INSERTION SEQUENCE IS3B-RELATED"/>
    <property type="match status" value="1"/>
</dbReference>
<dbReference type="AlphaFoldDB" id="A0AAN2BK70"/>
<dbReference type="InterPro" id="IPR001584">
    <property type="entry name" value="Integrase_cat-core"/>
</dbReference>
<proteinExistence type="predicted"/>
<dbReference type="InterPro" id="IPR048020">
    <property type="entry name" value="Transpos_IS3"/>
</dbReference>
<feature type="domain" description="Integrase catalytic" evidence="1">
    <location>
        <begin position="97"/>
        <end position="260"/>
    </location>
</feature>
<evidence type="ECO:0000313" key="3">
    <source>
        <dbReference type="Proteomes" id="UP001320119"/>
    </source>
</evidence>
<dbReference type="Gene3D" id="3.30.420.10">
    <property type="entry name" value="Ribonuclease H-like superfamily/Ribonuclease H"/>
    <property type="match status" value="1"/>
</dbReference>
<dbReference type="EMBL" id="AP023086">
    <property type="protein sequence ID" value="BCD97697.1"/>
    <property type="molecule type" value="Genomic_DNA"/>
</dbReference>
<dbReference type="GO" id="GO:0015074">
    <property type="term" value="P:DNA integration"/>
    <property type="evidence" value="ECO:0007669"/>
    <property type="project" value="InterPro"/>
</dbReference>
<dbReference type="InterPro" id="IPR012337">
    <property type="entry name" value="RNaseH-like_sf"/>
</dbReference>
<dbReference type="Proteomes" id="UP001320119">
    <property type="component" value="Chromosome"/>
</dbReference>
<dbReference type="InterPro" id="IPR036397">
    <property type="entry name" value="RNaseH_sf"/>
</dbReference>
<protein>
    <submittedName>
        <fullName evidence="2">Transposase</fullName>
    </submittedName>
</protein>
<dbReference type="NCBIfam" id="NF033516">
    <property type="entry name" value="transpos_IS3"/>
    <property type="match status" value="1"/>
</dbReference>
<sequence length="265" mass="30309">MHRSSYSYWLANTRHSQTLCPQLAKAVQEAFDLSYGSAGARTIARIVSNDELDLSRYRAAKVMNKLSLKSRQPPKTPRKMGKKEHVTVGNHLNREFDVDAPDKVWCTDVTYIWTGDGWSYLAVVLDLFARRPVGWALSSSPDSALTIKALNMAYTARGKPRNLMLHSDQGCHFTSKAYCKKLKAYGIKHSMSRRGNCWDNAPMERFFRSLKSECMPKKGWPDFLSTKHAVNNYILRYYNSVRPHQHNDGLTPAKKENIYKKTLNS</sequence>
<dbReference type="SUPFAM" id="SSF53098">
    <property type="entry name" value="Ribonuclease H-like"/>
    <property type="match status" value="1"/>
</dbReference>
<dbReference type="InterPro" id="IPR050900">
    <property type="entry name" value="Transposase_IS3/IS150/IS904"/>
</dbReference>
<gene>
    <name evidence="2" type="ORF">MARGE09_P1898</name>
</gene>
<keyword evidence="3" id="KW-1185">Reference proteome</keyword>
<evidence type="ECO:0000259" key="1">
    <source>
        <dbReference type="PROSITE" id="PS50994"/>
    </source>
</evidence>
<accession>A0AAN2BK70</accession>
<dbReference type="GO" id="GO:0003676">
    <property type="term" value="F:nucleic acid binding"/>
    <property type="evidence" value="ECO:0007669"/>
    <property type="project" value="InterPro"/>
</dbReference>
<reference evidence="2 3" key="1">
    <citation type="journal article" date="2022" name="IScience">
        <title>An ultrasensitive nanofiber-based assay for enzymatic hydrolysis and deep-sea microbial degradation of cellulose.</title>
        <authorList>
            <person name="Tsudome M."/>
            <person name="Tachioka M."/>
            <person name="Miyazaki M."/>
            <person name="Uchimura K."/>
            <person name="Tsuda M."/>
            <person name="Takaki Y."/>
            <person name="Deguchi S."/>
        </authorList>
    </citation>
    <scope>NUCLEOTIDE SEQUENCE [LARGE SCALE GENOMIC DNA]</scope>
    <source>
        <strain evidence="2 3">GE09</strain>
    </source>
</reference>
<dbReference type="PANTHER" id="PTHR46889:SF4">
    <property type="entry name" value="TRANSPOSASE INSO FOR INSERTION SEQUENCE ELEMENT IS911B-RELATED"/>
    <property type="match status" value="1"/>
</dbReference>
<dbReference type="KEGG" id="marq:MARGE09_P1898"/>